<reference evidence="2" key="2">
    <citation type="submission" date="2020-09" db="EMBL/GenBank/DDBJ databases">
        <authorList>
            <person name="Sun Q."/>
            <person name="Zhou Y."/>
        </authorList>
    </citation>
    <scope>NUCLEOTIDE SEQUENCE</scope>
    <source>
        <strain evidence="2">CGMCC 1.15330</strain>
    </source>
</reference>
<gene>
    <name evidence="2" type="ORF">GCM10011380_31760</name>
</gene>
<organism evidence="2 3">
    <name type="scientific">Sphingomonas metalli</name>
    <dbReference type="NCBI Taxonomy" id="1779358"/>
    <lineage>
        <taxon>Bacteria</taxon>
        <taxon>Pseudomonadati</taxon>
        <taxon>Pseudomonadota</taxon>
        <taxon>Alphaproteobacteria</taxon>
        <taxon>Sphingomonadales</taxon>
        <taxon>Sphingomonadaceae</taxon>
        <taxon>Sphingomonas</taxon>
    </lineage>
</organism>
<sequence length="106" mass="11389">MTEGTIGGADWEALARNMLRAELMRKGISYARLVEALDAIGIAETEAAIKNKVSRGRFTFVFFLQAMAAIGVDWMQVPTVADLAQGRGIGDHGAQQLAKRAPTPNS</sequence>
<dbReference type="InterPro" id="IPR045526">
    <property type="entry name" value="DUF6471"/>
</dbReference>
<evidence type="ECO:0000259" key="1">
    <source>
        <dbReference type="Pfam" id="PF20075"/>
    </source>
</evidence>
<keyword evidence="3" id="KW-1185">Reference proteome</keyword>
<protein>
    <recommendedName>
        <fullName evidence="1">DUF6471 domain-containing protein</fullName>
    </recommendedName>
</protein>
<proteinExistence type="predicted"/>
<evidence type="ECO:0000313" key="2">
    <source>
        <dbReference type="EMBL" id="GGB39891.1"/>
    </source>
</evidence>
<comment type="caution">
    <text evidence="2">The sequence shown here is derived from an EMBL/GenBank/DDBJ whole genome shotgun (WGS) entry which is preliminary data.</text>
</comment>
<name>A0A916WYK1_9SPHN</name>
<dbReference type="Proteomes" id="UP000623067">
    <property type="component" value="Unassembled WGS sequence"/>
</dbReference>
<accession>A0A916WYK1</accession>
<reference evidence="2" key="1">
    <citation type="journal article" date="2014" name="Int. J. Syst. Evol. Microbiol.">
        <title>Complete genome sequence of Corynebacterium casei LMG S-19264T (=DSM 44701T), isolated from a smear-ripened cheese.</title>
        <authorList>
            <consortium name="US DOE Joint Genome Institute (JGI-PGF)"/>
            <person name="Walter F."/>
            <person name="Albersmeier A."/>
            <person name="Kalinowski J."/>
            <person name="Ruckert C."/>
        </authorList>
    </citation>
    <scope>NUCLEOTIDE SEQUENCE</scope>
    <source>
        <strain evidence="2">CGMCC 1.15330</strain>
    </source>
</reference>
<evidence type="ECO:0000313" key="3">
    <source>
        <dbReference type="Proteomes" id="UP000623067"/>
    </source>
</evidence>
<feature type="domain" description="DUF6471" evidence="1">
    <location>
        <begin position="11"/>
        <end position="74"/>
    </location>
</feature>
<dbReference type="RefSeq" id="WP_229664638.1">
    <property type="nucleotide sequence ID" value="NZ_BMIH01000004.1"/>
</dbReference>
<dbReference type="Pfam" id="PF20075">
    <property type="entry name" value="DUF6471"/>
    <property type="match status" value="1"/>
</dbReference>
<dbReference type="EMBL" id="BMIH01000004">
    <property type="protein sequence ID" value="GGB39891.1"/>
    <property type="molecule type" value="Genomic_DNA"/>
</dbReference>
<dbReference type="AlphaFoldDB" id="A0A916WYK1"/>